<accession>A0A438AWN8</accession>
<sequence length="277" mass="29495">MSVVTPSVRTTLRDLVASSQRRHFLHDPEGIELSNQAALLREVVITIQTCLEPDLAAIREAARTDPSTDPRRAEGPGIQLIAAIAQYQEILDTLLDMATLTERGRMSTAWTLLGGAAERLRILTALESPAGNEVARQLAAASAHTRARFTAAAADNVDLGLSPAVESVGTPAQEPGVLTLPEPTREIADLIELVELGAATSRSGGPLGVLPLDGSPHETDYDHLATIGGYQFHLVLEIIRSATDSLCGVAGPLTADEVWSAWADDIHDAVEFAWDCI</sequence>
<evidence type="ECO:0000313" key="2">
    <source>
        <dbReference type="Proteomes" id="UP000283479"/>
    </source>
</evidence>
<dbReference type="Proteomes" id="UP000283479">
    <property type="component" value="Unassembled WGS sequence"/>
</dbReference>
<comment type="caution">
    <text evidence="1">The sequence shown here is derived from an EMBL/GenBank/DDBJ whole genome shotgun (WGS) entry which is preliminary data.</text>
</comment>
<gene>
    <name evidence="1" type="ORF">EGT50_10235</name>
</gene>
<protein>
    <submittedName>
        <fullName evidence="1">Uncharacterized protein</fullName>
    </submittedName>
</protein>
<keyword evidence="2" id="KW-1185">Reference proteome</keyword>
<dbReference type="EMBL" id="RKLO01000003">
    <property type="protein sequence ID" value="RVW03072.1"/>
    <property type="molecule type" value="Genomic_DNA"/>
</dbReference>
<dbReference type="OrthoDB" id="4455587at2"/>
<organism evidence="1 2">
    <name type="scientific">Rhodococcus xishaensis</name>
    <dbReference type="NCBI Taxonomy" id="2487364"/>
    <lineage>
        <taxon>Bacteria</taxon>
        <taxon>Bacillati</taxon>
        <taxon>Actinomycetota</taxon>
        <taxon>Actinomycetes</taxon>
        <taxon>Mycobacteriales</taxon>
        <taxon>Nocardiaceae</taxon>
        <taxon>Rhodococcus</taxon>
    </lineage>
</organism>
<reference evidence="1 2" key="1">
    <citation type="submission" date="2018-11" db="EMBL/GenBank/DDBJ databases">
        <title>Rhodococcus spongicola sp. nov. and Rhodococcus xishaensis sp. nov. from marine sponges.</title>
        <authorList>
            <person name="Li L."/>
            <person name="Lin H.W."/>
        </authorList>
    </citation>
    <scope>NUCLEOTIDE SEQUENCE [LARGE SCALE GENOMIC DNA]</scope>
    <source>
        <strain evidence="1 2">LHW51113</strain>
    </source>
</reference>
<dbReference type="RefSeq" id="WP_127953811.1">
    <property type="nucleotide sequence ID" value="NZ_RKLO01000003.1"/>
</dbReference>
<proteinExistence type="predicted"/>
<name>A0A438AWN8_9NOCA</name>
<evidence type="ECO:0000313" key="1">
    <source>
        <dbReference type="EMBL" id="RVW03072.1"/>
    </source>
</evidence>
<dbReference type="AlphaFoldDB" id="A0A438AWN8"/>